<dbReference type="Proteomes" id="UP000306196">
    <property type="component" value="Unassembled WGS sequence"/>
</dbReference>
<dbReference type="AlphaFoldDB" id="A0A5R8KGI6"/>
<comment type="pathway">
    <text evidence="2">Amino-acid biosynthesis; L-methionine biosynthesis via de novo pathway; O-acetyl-L-homoserine from L-homoserine: step 1/1.</text>
</comment>
<dbReference type="GO" id="GO:0009092">
    <property type="term" value="P:homoserine metabolic process"/>
    <property type="evidence" value="ECO:0007669"/>
    <property type="project" value="TreeGrafter"/>
</dbReference>
<dbReference type="PIRSF" id="PIRSF000443">
    <property type="entry name" value="Homoser_Ac_trans"/>
    <property type="match status" value="1"/>
</dbReference>
<dbReference type="NCBIfam" id="TIGR01392">
    <property type="entry name" value="homoserO_Ac_trn"/>
    <property type="match status" value="1"/>
</dbReference>
<evidence type="ECO:0000313" key="5">
    <source>
        <dbReference type="EMBL" id="TLD70709.1"/>
    </source>
</evidence>
<dbReference type="GO" id="GO:0004414">
    <property type="term" value="F:homoserine O-acetyltransferase activity"/>
    <property type="evidence" value="ECO:0007669"/>
    <property type="project" value="UniProtKB-UniRule"/>
</dbReference>
<keyword evidence="1 2" id="KW-0808">Transferase</keyword>
<comment type="similarity">
    <text evidence="2">Belongs to the AB hydrolase superfamily. MetX family.</text>
</comment>
<dbReference type="InterPro" id="IPR008220">
    <property type="entry name" value="HAT_MetX-like"/>
</dbReference>
<dbReference type="GO" id="GO:0005737">
    <property type="term" value="C:cytoplasm"/>
    <property type="evidence" value="ECO:0007669"/>
    <property type="project" value="UniProtKB-SubCell"/>
</dbReference>
<dbReference type="RefSeq" id="WP_138086181.1">
    <property type="nucleotide sequence ID" value="NZ_VAUV01000007.1"/>
</dbReference>
<evidence type="ECO:0000259" key="4">
    <source>
        <dbReference type="Pfam" id="PF00561"/>
    </source>
</evidence>
<dbReference type="PANTHER" id="PTHR32268">
    <property type="entry name" value="HOMOSERINE O-ACETYLTRANSFERASE"/>
    <property type="match status" value="1"/>
</dbReference>
<dbReference type="InterPro" id="IPR000073">
    <property type="entry name" value="AB_hydrolase_1"/>
</dbReference>
<dbReference type="Gene3D" id="1.10.1740.110">
    <property type="match status" value="1"/>
</dbReference>
<evidence type="ECO:0000256" key="3">
    <source>
        <dbReference type="PIRSR" id="PIRSR000443-1"/>
    </source>
</evidence>
<dbReference type="GO" id="GO:0009086">
    <property type="term" value="P:methionine biosynthetic process"/>
    <property type="evidence" value="ECO:0007669"/>
    <property type="project" value="UniProtKB-UniRule"/>
</dbReference>
<dbReference type="OrthoDB" id="9800754at2"/>
<dbReference type="HAMAP" id="MF_00296">
    <property type="entry name" value="MetX_acyltransf"/>
    <property type="match status" value="1"/>
</dbReference>
<keyword evidence="2" id="KW-0486">Methionine biosynthesis</keyword>
<evidence type="ECO:0000256" key="2">
    <source>
        <dbReference type="HAMAP-Rule" id="MF_00296"/>
    </source>
</evidence>
<keyword evidence="6" id="KW-1185">Reference proteome</keyword>
<feature type="active site" description="Nucleophile" evidence="2 3">
    <location>
        <position position="165"/>
    </location>
</feature>
<dbReference type="PANTHER" id="PTHR32268:SF11">
    <property type="entry name" value="HOMOSERINE O-ACETYLTRANSFERASE"/>
    <property type="match status" value="1"/>
</dbReference>
<organism evidence="5 6">
    <name type="scientific">Phragmitibacter flavus</name>
    <dbReference type="NCBI Taxonomy" id="2576071"/>
    <lineage>
        <taxon>Bacteria</taxon>
        <taxon>Pseudomonadati</taxon>
        <taxon>Verrucomicrobiota</taxon>
        <taxon>Verrucomicrobiia</taxon>
        <taxon>Verrucomicrobiales</taxon>
        <taxon>Verrucomicrobiaceae</taxon>
        <taxon>Phragmitibacter</taxon>
    </lineage>
</organism>
<dbReference type="EMBL" id="VAUV01000007">
    <property type="protein sequence ID" value="TLD70709.1"/>
    <property type="molecule type" value="Genomic_DNA"/>
</dbReference>
<dbReference type="Pfam" id="PF00561">
    <property type="entry name" value="Abhydrolase_1"/>
    <property type="match status" value="1"/>
</dbReference>
<comment type="catalytic activity">
    <reaction evidence="2">
        <text>L-homoserine + acetyl-CoA = O-acetyl-L-homoserine + CoA</text>
        <dbReference type="Rhea" id="RHEA:13701"/>
        <dbReference type="ChEBI" id="CHEBI:57287"/>
        <dbReference type="ChEBI" id="CHEBI:57288"/>
        <dbReference type="ChEBI" id="CHEBI:57476"/>
        <dbReference type="ChEBI" id="CHEBI:57716"/>
        <dbReference type="EC" id="2.3.1.31"/>
    </reaction>
</comment>
<evidence type="ECO:0000313" key="6">
    <source>
        <dbReference type="Proteomes" id="UP000306196"/>
    </source>
</evidence>
<proteinExistence type="inferred from homology"/>
<name>A0A5R8KGI6_9BACT</name>
<keyword evidence="2" id="KW-0028">Amino-acid biosynthesis</keyword>
<dbReference type="EC" id="2.3.1.31" evidence="2"/>
<dbReference type="Gene3D" id="3.40.50.1820">
    <property type="entry name" value="alpha/beta hydrolase"/>
    <property type="match status" value="1"/>
</dbReference>
<comment type="caution">
    <text evidence="5">The sequence shown here is derived from an EMBL/GenBank/DDBJ whole genome shotgun (WGS) entry which is preliminary data.</text>
</comment>
<gene>
    <name evidence="2" type="primary">metXA</name>
    <name evidence="5" type="ORF">FEM03_10380</name>
</gene>
<protein>
    <recommendedName>
        <fullName evidence="2">Homoserine O-acetyltransferase</fullName>
        <shortName evidence="2">HAT</shortName>
        <ecNumber evidence="2">2.3.1.31</ecNumber>
    </recommendedName>
    <alternativeName>
        <fullName evidence="2">Homoserine transacetylase</fullName>
        <shortName evidence="2">HTA</shortName>
    </alternativeName>
</protein>
<feature type="active site" evidence="2 3">
    <location>
        <position position="367"/>
    </location>
</feature>
<keyword evidence="2" id="KW-0963">Cytoplasm</keyword>
<feature type="binding site" evidence="2">
    <location>
        <position position="368"/>
    </location>
    <ligand>
        <name>substrate</name>
    </ligand>
</feature>
<feature type="active site" evidence="2 3">
    <location>
        <position position="334"/>
    </location>
</feature>
<dbReference type="NCBIfam" id="NF001209">
    <property type="entry name" value="PRK00175.1"/>
    <property type="match status" value="1"/>
</dbReference>
<comment type="caution">
    <text evidence="2">Lacks conserved residue(s) required for the propagation of feature annotation.</text>
</comment>
<reference evidence="5 6" key="1">
    <citation type="submission" date="2019-05" db="EMBL/GenBank/DDBJ databases">
        <title>Verrucobacter flavum gen. nov., sp. nov. a new member of the family Verrucomicrobiaceae.</title>
        <authorList>
            <person name="Szuroczki S."/>
            <person name="Abbaszade G."/>
            <person name="Szabo A."/>
            <person name="Felfoldi T."/>
            <person name="Schumann P."/>
            <person name="Boka K."/>
            <person name="Keki Z."/>
            <person name="Toumi M."/>
            <person name="Toth E."/>
        </authorList>
    </citation>
    <scope>NUCLEOTIDE SEQUENCE [LARGE SCALE GENOMIC DNA]</scope>
    <source>
        <strain evidence="5 6">MG-N-17</strain>
    </source>
</reference>
<evidence type="ECO:0000256" key="1">
    <source>
        <dbReference type="ARBA" id="ARBA00022679"/>
    </source>
</evidence>
<dbReference type="InterPro" id="IPR029058">
    <property type="entry name" value="AB_hydrolase_fold"/>
</dbReference>
<dbReference type="UniPathway" id="UPA00051">
    <property type="reaction ID" value="UER00074"/>
</dbReference>
<comment type="function">
    <text evidence="2">Transfers an acetyl group from acetyl-CoA to L-homoserine, forming acetyl-L-homoserine.</text>
</comment>
<comment type="subcellular location">
    <subcellularLocation>
        <location evidence="2">Cytoplasm</location>
    </subcellularLocation>
</comment>
<feature type="domain" description="AB hydrolase-1" evidence="4">
    <location>
        <begin position="53"/>
        <end position="353"/>
    </location>
</feature>
<accession>A0A5R8KGI6</accession>
<comment type="subunit">
    <text evidence="2">Homodimer.</text>
</comment>
<feature type="binding site" evidence="2">
    <location>
        <position position="234"/>
    </location>
    <ligand>
        <name>substrate</name>
    </ligand>
</feature>
<dbReference type="SUPFAM" id="SSF53474">
    <property type="entry name" value="alpha/beta-Hydrolases"/>
    <property type="match status" value="1"/>
</dbReference>
<keyword evidence="2 5" id="KW-0012">Acyltransferase</keyword>
<sequence>MSASVSFTTQAQFARIATPGQPFAFDSGSVMDDLTLAYETYGTLNARKNNAILLFHALSGTQHAAGYCESVPGTSQRWTDDCKHGWWDLFIGPGKALDTDKFFIICANYLGGCYGTSGPTSINPATGNPYGPDFPQVTSADVVRSQVRLLDQLGINKLHAVLGNSIGGLLTLNLATMFPERVHLVISCASGLRTTVLSRLTVFEQVLAIENDPHFQGGNYDESKAPELGLALARMISHKTFVHLDAIERRARGEVQQRNNALGWYQLSHNVESYMLHQGRKFVKRFDANTYLRICNLWLRYDPLRAAGVETTEQLFAISAAAGHKWLVFSIDSDFCFYPEEQAELVRALETSQVPVMHITTHSDKGHDSFLLEPELYTPHLAYTLMQADASLPPIEEREEATEFGM</sequence>